<keyword evidence="6 7" id="KW-0472">Membrane</keyword>
<keyword evidence="4 7" id="KW-0812">Transmembrane</keyword>
<dbReference type="GO" id="GO:0005886">
    <property type="term" value="C:plasma membrane"/>
    <property type="evidence" value="ECO:0007669"/>
    <property type="project" value="UniProtKB-SubCell"/>
</dbReference>
<proteinExistence type="predicted"/>
<evidence type="ECO:0000256" key="6">
    <source>
        <dbReference type="ARBA" id="ARBA00023136"/>
    </source>
</evidence>
<comment type="caution">
    <text evidence="9">The sequence shown here is derived from an EMBL/GenBank/DDBJ whole genome shotgun (WGS) entry which is preliminary data.</text>
</comment>
<evidence type="ECO:0000256" key="5">
    <source>
        <dbReference type="ARBA" id="ARBA00022989"/>
    </source>
</evidence>
<feature type="transmembrane region" description="Helical" evidence="7">
    <location>
        <begin position="166"/>
        <end position="188"/>
    </location>
</feature>
<sequence>MIWAGVLLLALALLGTPLFVVFGALAWLLFWAAGINPAALMIEFYRLASAPSLLTIPLFTFAGAILAASQAPQRLVRCAQAVVGWLPGGLALVALSACAFFTAFTGASGVTIIALGGLLLPLLLQERYPERFSIGLLTTCGSLGLLFPPSLPVILYGLVAQTPVDLLFLAGLAPGWLLVVSLALFSLYQARRHHVPVQRSSWAEARQTLWQARWELALPLLVLGGLYGGLVTINEAAVLTAGYSLLVTVVIHHDLHLWRDVPQVMTHSMVLVGSIFLILGMALGLTSYCIDAQVPMHILETIRQYITSRAMFLLALNLLLLVIGCMMDIFSAIVVIVPLITPIAAQFGVHPLHLGIIVLTNLEIGYSTPPVGLNLFLGSLRFERSMTALCRASWPFVCLLLGVLGLITYLPDLSLGLVRFLGYAELPSLRR</sequence>
<dbReference type="PANTHER" id="PTHR33362">
    <property type="entry name" value="SIALIC ACID TRAP TRANSPORTER PERMEASE PROTEIN SIAT-RELATED"/>
    <property type="match status" value="1"/>
</dbReference>
<evidence type="ECO:0000259" key="8">
    <source>
        <dbReference type="Pfam" id="PF06808"/>
    </source>
</evidence>
<gene>
    <name evidence="9" type="ORF">FJZ47_16995</name>
</gene>
<name>A0A938B5D3_UNCTE</name>
<dbReference type="NCBIfam" id="TIGR00786">
    <property type="entry name" value="dctM"/>
    <property type="match status" value="1"/>
</dbReference>
<evidence type="ECO:0000256" key="3">
    <source>
        <dbReference type="ARBA" id="ARBA00022519"/>
    </source>
</evidence>
<feature type="transmembrane region" description="Helical" evidence="7">
    <location>
        <begin position="108"/>
        <end position="124"/>
    </location>
</feature>
<feature type="transmembrane region" description="Helical" evidence="7">
    <location>
        <begin position="389"/>
        <end position="410"/>
    </location>
</feature>
<comment type="subcellular location">
    <subcellularLocation>
        <location evidence="1">Cell inner membrane</location>
        <topology evidence="1">Multi-pass membrane protein</topology>
    </subcellularLocation>
</comment>
<feature type="transmembrane region" description="Helical" evidence="7">
    <location>
        <begin position="50"/>
        <end position="69"/>
    </location>
</feature>
<feature type="transmembrane region" description="Helical" evidence="7">
    <location>
        <begin position="269"/>
        <end position="290"/>
    </location>
</feature>
<dbReference type="PIRSF" id="PIRSF006066">
    <property type="entry name" value="HI0050"/>
    <property type="match status" value="1"/>
</dbReference>
<dbReference type="InterPro" id="IPR004681">
    <property type="entry name" value="TRAP_DctM"/>
</dbReference>
<keyword evidence="3" id="KW-0997">Cell inner membrane</keyword>
<protein>
    <submittedName>
        <fullName evidence="9">TRAP transporter large permease</fullName>
    </submittedName>
</protein>
<dbReference type="GO" id="GO:0022857">
    <property type="term" value="F:transmembrane transporter activity"/>
    <property type="evidence" value="ECO:0007669"/>
    <property type="project" value="TreeGrafter"/>
</dbReference>
<reference evidence="9" key="1">
    <citation type="submission" date="2019-03" db="EMBL/GenBank/DDBJ databases">
        <title>Lake Tanganyika Metagenome-Assembled Genomes (MAGs).</title>
        <authorList>
            <person name="Tran P."/>
        </authorList>
    </citation>
    <scope>NUCLEOTIDE SEQUENCE</scope>
    <source>
        <strain evidence="9">K_DeepCast_65m_m2_066</strain>
    </source>
</reference>
<feature type="domain" description="TRAP C4-dicarboxylate transport system permease DctM subunit" evidence="8">
    <location>
        <begin position="6"/>
        <end position="412"/>
    </location>
</feature>
<feature type="transmembrane region" description="Helical" evidence="7">
    <location>
        <begin position="216"/>
        <end position="249"/>
    </location>
</feature>
<dbReference type="InterPro" id="IPR010656">
    <property type="entry name" value="DctM"/>
</dbReference>
<evidence type="ECO:0000256" key="2">
    <source>
        <dbReference type="ARBA" id="ARBA00022475"/>
    </source>
</evidence>
<feature type="transmembrane region" description="Helical" evidence="7">
    <location>
        <begin position="352"/>
        <end position="377"/>
    </location>
</feature>
<keyword evidence="5 7" id="KW-1133">Transmembrane helix</keyword>
<feature type="transmembrane region" description="Helical" evidence="7">
    <location>
        <begin position="81"/>
        <end position="102"/>
    </location>
</feature>
<evidence type="ECO:0000313" key="10">
    <source>
        <dbReference type="Proteomes" id="UP000712673"/>
    </source>
</evidence>
<dbReference type="Pfam" id="PF06808">
    <property type="entry name" value="DctM"/>
    <property type="match status" value="1"/>
</dbReference>
<dbReference type="Proteomes" id="UP000712673">
    <property type="component" value="Unassembled WGS sequence"/>
</dbReference>
<feature type="transmembrane region" description="Helical" evidence="7">
    <location>
        <begin position="311"/>
        <end position="340"/>
    </location>
</feature>
<evidence type="ECO:0000256" key="1">
    <source>
        <dbReference type="ARBA" id="ARBA00004429"/>
    </source>
</evidence>
<keyword evidence="2" id="KW-1003">Cell membrane</keyword>
<feature type="transmembrane region" description="Helical" evidence="7">
    <location>
        <begin position="136"/>
        <end position="160"/>
    </location>
</feature>
<dbReference type="AlphaFoldDB" id="A0A938B5D3"/>
<dbReference type="EMBL" id="VGLS01000589">
    <property type="protein sequence ID" value="MBM3225480.1"/>
    <property type="molecule type" value="Genomic_DNA"/>
</dbReference>
<evidence type="ECO:0000256" key="7">
    <source>
        <dbReference type="SAM" id="Phobius"/>
    </source>
</evidence>
<dbReference type="PANTHER" id="PTHR33362:SF5">
    <property type="entry name" value="C4-DICARBOXYLATE TRAP TRANSPORTER LARGE PERMEASE PROTEIN DCTM"/>
    <property type="match status" value="1"/>
</dbReference>
<evidence type="ECO:0000256" key="4">
    <source>
        <dbReference type="ARBA" id="ARBA00022692"/>
    </source>
</evidence>
<evidence type="ECO:0000313" key="9">
    <source>
        <dbReference type="EMBL" id="MBM3225480.1"/>
    </source>
</evidence>
<organism evidence="9 10">
    <name type="scientific">Tectimicrobiota bacterium</name>
    <dbReference type="NCBI Taxonomy" id="2528274"/>
    <lineage>
        <taxon>Bacteria</taxon>
        <taxon>Pseudomonadati</taxon>
        <taxon>Nitrospinota/Tectimicrobiota group</taxon>
        <taxon>Candidatus Tectimicrobiota</taxon>
    </lineage>
</organism>
<accession>A0A938B5D3</accession>